<dbReference type="EMBL" id="CP007139">
    <property type="protein sequence ID" value="AIE84974.1"/>
    <property type="molecule type" value="Genomic_DNA"/>
</dbReference>
<dbReference type="PROSITE" id="PS50914">
    <property type="entry name" value="BON"/>
    <property type="match status" value="1"/>
</dbReference>
<evidence type="ECO:0000313" key="3">
    <source>
        <dbReference type="Proteomes" id="UP000027982"/>
    </source>
</evidence>
<dbReference type="HOGENOM" id="CLU_098552_3_2_0"/>
<dbReference type="AlphaFoldDB" id="A0A068NTP3"/>
<accession>A0A068NTP3</accession>
<dbReference type="InterPro" id="IPR051686">
    <property type="entry name" value="Lipoprotein_DolP"/>
</dbReference>
<dbReference type="OrthoDB" id="7929987at2"/>
<gene>
    <name evidence="2" type="ORF">OP10G_1606</name>
</gene>
<organism evidence="2 3">
    <name type="scientific">Fimbriimonas ginsengisoli Gsoil 348</name>
    <dbReference type="NCBI Taxonomy" id="661478"/>
    <lineage>
        <taxon>Bacteria</taxon>
        <taxon>Bacillati</taxon>
        <taxon>Armatimonadota</taxon>
        <taxon>Fimbriimonadia</taxon>
        <taxon>Fimbriimonadales</taxon>
        <taxon>Fimbriimonadaceae</taxon>
        <taxon>Fimbriimonas</taxon>
    </lineage>
</organism>
<reference evidence="2 3" key="1">
    <citation type="journal article" date="2014" name="PLoS ONE">
        <title>The first complete genome sequence of the class fimbriimonadia in the phylum armatimonadetes.</title>
        <authorList>
            <person name="Hu Z.Y."/>
            <person name="Wang Y.Z."/>
            <person name="Im W.T."/>
            <person name="Wang S.Y."/>
            <person name="Zhao G.P."/>
            <person name="Zheng H.J."/>
            <person name="Quan Z.X."/>
        </authorList>
    </citation>
    <scope>NUCLEOTIDE SEQUENCE [LARGE SCALE GENOMIC DNA]</scope>
    <source>
        <strain evidence="2">Gsoil 348</strain>
    </source>
</reference>
<proteinExistence type="predicted"/>
<dbReference type="KEGG" id="fgi:OP10G_1606"/>
<dbReference type="Gene3D" id="3.30.1340.30">
    <property type="match status" value="1"/>
</dbReference>
<dbReference type="PANTHER" id="PTHR34606:SF15">
    <property type="entry name" value="BON DOMAIN-CONTAINING PROTEIN"/>
    <property type="match status" value="1"/>
</dbReference>
<dbReference type="InterPro" id="IPR014004">
    <property type="entry name" value="Transpt-assoc_nodulatn_dom_bac"/>
</dbReference>
<dbReference type="STRING" id="661478.OP10G_1606"/>
<dbReference type="SMART" id="SM00749">
    <property type="entry name" value="BON"/>
    <property type="match status" value="1"/>
</dbReference>
<dbReference type="PANTHER" id="PTHR34606">
    <property type="entry name" value="BON DOMAIN-CONTAINING PROTEIN"/>
    <property type="match status" value="1"/>
</dbReference>
<dbReference type="RefSeq" id="WP_025226421.1">
    <property type="nucleotide sequence ID" value="NZ_CP007139.1"/>
</dbReference>
<keyword evidence="3" id="KW-1185">Reference proteome</keyword>
<dbReference type="InterPro" id="IPR007055">
    <property type="entry name" value="BON_dom"/>
</dbReference>
<dbReference type="PROSITE" id="PS51257">
    <property type="entry name" value="PROKAR_LIPOPROTEIN"/>
    <property type="match status" value="1"/>
</dbReference>
<dbReference type="Proteomes" id="UP000027982">
    <property type="component" value="Chromosome"/>
</dbReference>
<protein>
    <recommendedName>
        <fullName evidence="1">BON domain-containing protein</fullName>
    </recommendedName>
</protein>
<name>A0A068NTP3_FIMGI</name>
<sequence length="111" mass="11686">MKHLAILLATAMAVVACNSQDANDLKRDVGKVAETGGRALGNAQLVARINAALLQRKGVDVSGLHIEARNGVVTLGGHVHDAAEKKRVEEAVKEIRGVDSVVNNLRISKSS</sequence>
<evidence type="ECO:0000313" key="2">
    <source>
        <dbReference type="EMBL" id="AIE84974.1"/>
    </source>
</evidence>
<feature type="domain" description="BON" evidence="1">
    <location>
        <begin position="41"/>
        <end position="109"/>
    </location>
</feature>
<evidence type="ECO:0000259" key="1">
    <source>
        <dbReference type="PROSITE" id="PS50914"/>
    </source>
</evidence>
<dbReference type="Pfam" id="PF04972">
    <property type="entry name" value="BON"/>
    <property type="match status" value="1"/>
</dbReference>